<keyword evidence="2 5" id="KW-0808">Transferase</keyword>
<dbReference type="EMBL" id="JBHTOC010000012">
    <property type="protein sequence ID" value="MFD1430386.1"/>
    <property type="molecule type" value="Genomic_DNA"/>
</dbReference>
<name>A0ABW4CKG0_9LACO</name>
<protein>
    <submittedName>
        <fullName evidence="5">Class I SAM-dependent methyltransferase</fullName>
        <ecNumber evidence="5">2.1.1.222</ecNumber>
        <ecNumber evidence="5">2.1.1.64</ecNumber>
    </submittedName>
</protein>
<dbReference type="EC" id="2.1.1.64" evidence="5"/>
<organism evidence="5 6">
    <name type="scientific">Lacticaseibacillus mingshuiensis</name>
    <dbReference type="NCBI Taxonomy" id="2799574"/>
    <lineage>
        <taxon>Bacteria</taxon>
        <taxon>Bacillati</taxon>
        <taxon>Bacillota</taxon>
        <taxon>Bacilli</taxon>
        <taxon>Lactobacillales</taxon>
        <taxon>Lactobacillaceae</taxon>
        <taxon>Lacticaseibacillus</taxon>
    </lineage>
</organism>
<dbReference type="SUPFAM" id="SSF53335">
    <property type="entry name" value="S-adenosyl-L-methionine-dependent methyltransferases"/>
    <property type="match status" value="1"/>
</dbReference>
<dbReference type="GO" id="GO:0032259">
    <property type="term" value="P:methylation"/>
    <property type="evidence" value="ECO:0007669"/>
    <property type="project" value="UniProtKB-KW"/>
</dbReference>
<evidence type="ECO:0000259" key="4">
    <source>
        <dbReference type="Pfam" id="PF08241"/>
    </source>
</evidence>
<evidence type="ECO:0000256" key="2">
    <source>
        <dbReference type="ARBA" id="ARBA00022679"/>
    </source>
</evidence>
<dbReference type="PANTHER" id="PTHR43464:SF19">
    <property type="entry name" value="UBIQUINONE BIOSYNTHESIS O-METHYLTRANSFERASE, MITOCHONDRIAL"/>
    <property type="match status" value="1"/>
</dbReference>
<dbReference type="PANTHER" id="PTHR43464">
    <property type="entry name" value="METHYLTRANSFERASE"/>
    <property type="match status" value="1"/>
</dbReference>
<keyword evidence="6" id="KW-1185">Reference proteome</keyword>
<keyword evidence="3" id="KW-0949">S-adenosyl-L-methionine</keyword>
<dbReference type="Pfam" id="PF08241">
    <property type="entry name" value="Methyltransf_11"/>
    <property type="match status" value="1"/>
</dbReference>
<dbReference type="EC" id="2.1.1.222" evidence="5"/>
<evidence type="ECO:0000313" key="5">
    <source>
        <dbReference type="EMBL" id="MFD1430386.1"/>
    </source>
</evidence>
<evidence type="ECO:0000313" key="6">
    <source>
        <dbReference type="Proteomes" id="UP001597196"/>
    </source>
</evidence>
<reference evidence="6" key="1">
    <citation type="journal article" date="2019" name="Int. J. Syst. Evol. Microbiol.">
        <title>The Global Catalogue of Microorganisms (GCM) 10K type strain sequencing project: providing services to taxonomists for standard genome sequencing and annotation.</title>
        <authorList>
            <consortium name="The Broad Institute Genomics Platform"/>
            <consortium name="The Broad Institute Genome Sequencing Center for Infectious Disease"/>
            <person name="Wu L."/>
            <person name="Ma J."/>
        </authorList>
    </citation>
    <scope>NUCLEOTIDE SEQUENCE [LARGE SCALE GENOMIC DNA]</scope>
    <source>
        <strain evidence="6">CCM 8980</strain>
    </source>
</reference>
<dbReference type="CDD" id="cd02440">
    <property type="entry name" value="AdoMet_MTases"/>
    <property type="match status" value="1"/>
</dbReference>
<dbReference type="Proteomes" id="UP001597196">
    <property type="component" value="Unassembled WGS sequence"/>
</dbReference>
<dbReference type="GO" id="GO:0102208">
    <property type="term" value="F:2-polyprenyl-6-hydroxyphenol methylase activity"/>
    <property type="evidence" value="ECO:0007669"/>
    <property type="project" value="UniProtKB-EC"/>
</dbReference>
<proteinExistence type="predicted"/>
<gene>
    <name evidence="5" type="ORF">ACFQ4P_09005</name>
</gene>
<dbReference type="Gene3D" id="3.40.50.150">
    <property type="entry name" value="Vaccinia Virus protein VP39"/>
    <property type="match status" value="1"/>
</dbReference>
<dbReference type="InterPro" id="IPR013216">
    <property type="entry name" value="Methyltransf_11"/>
</dbReference>
<evidence type="ECO:0000256" key="1">
    <source>
        <dbReference type="ARBA" id="ARBA00022603"/>
    </source>
</evidence>
<keyword evidence="1 5" id="KW-0489">Methyltransferase</keyword>
<accession>A0ABW4CKG0</accession>
<sequence length="242" mass="27067">MTALYDDPDFFAQYQAMPRSQAGLSAAGEWPTFERLLPDLAGKRVLDLGCGYGWQCRYVADHGAAAVLGVDASEKMLAVAREKNAAPAITYQQATIQAFSAPAGSFDLVLSSLALHYLEDFGAVVAHVHQWLAPGGVFLFTVEHPVFTAEGSQDWLYDKNGEPWKWPVDHYFDEGKREAHFLDRTVTKYHHTLTTFVDTLLTHGFSLQRLVEPQPAPALRDRPDMQSSLRMPMMLIIKAQRQ</sequence>
<evidence type="ECO:0000256" key="3">
    <source>
        <dbReference type="ARBA" id="ARBA00022691"/>
    </source>
</evidence>
<dbReference type="GO" id="GO:0061542">
    <property type="term" value="F:3-demethylubiquinol 3-O-methyltransferase activity"/>
    <property type="evidence" value="ECO:0007669"/>
    <property type="project" value="UniProtKB-EC"/>
</dbReference>
<feature type="domain" description="Methyltransferase type 11" evidence="4">
    <location>
        <begin position="46"/>
        <end position="140"/>
    </location>
</feature>
<dbReference type="RefSeq" id="WP_225877902.1">
    <property type="nucleotide sequence ID" value="NZ_BOLQ01000007.1"/>
</dbReference>
<dbReference type="InterPro" id="IPR029063">
    <property type="entry name" value="SAM-dependent_MTases_sf"/>
</dbReference>
<comment type="caution">
    <text evidence="5">The sequence shown here is derived from an EMBL/GenBank/DDBJ whole genome shotgun (WGS) entry which is preliminary data.</text>
</comment>